<evidence type="ECO:0000256" key="3">
    <source>
        <dbReference type="ARBA" id="ARBA00023136"/>
    </source>
</evidence>
<dbReference type="RefSeq" id="WP_013649045.1">
    <property type="nucleotide sequence ID" value="NZ_CGBR01000055.1"/>
</dbReference>
<dbReference type="PATRIC" id="fig|630.129.peg.4083"/>
<accession>A0A0E1NHY0</accession>
<dbReference type="PROSITE" id="PS51257">
    <property type="entry name" value="PROKAR_LIPOPROTEIN"/>
    <property type="match status" value="1"/>
</dbReference>
<evidence type="ECO:0000256" key="8">
    <source>
        <dbReference type="ARBA" id="ARBA00049730"/>
    </source>
</evidence>
<evidence type="ECO:0000256" key="7">
    <source>
        <dbReference type="ARBA" id="ARBA00049647"/>
    </source>
</evidence>
<feature type="region of interest" description="Disordered" evidence="9">
    <location>
        <begin position="30"/>
        <end position="67"/>
    </location>
</feature>
<evidence type="ECO:0000313" key="11">
    <source>
        <dbReference type="EMBL" id="CFQ76330.1"/>
    </source>
</evidence>
<dbReference type="NCBIfam" id="NF047847">
    <property type="entry name" value="SS_mature_LptM"/>
    <property type="match status" value="1"/>
</dbReference>
<name>A0A0E1NHY0_YEREN</name>
<evidence type="ECO:0000256" key="6">
    <source>
        <dbReference type="ARBA" id="ARBA00023288"/>
    </source>
</evidence>
<comment type="similarity">
    <text evidence="7">Belongs to the LptM family.</text>
</comment>
<comment type="subcellular location">
    <subcellularLocation>
        <location evidence="1">Cell outer membrane</location>
        <topology evidence="1">Lipid-anchor</topology>
    </subcellularLocation>
</comment>
<organism evidence="11 12">
    <name type="scientific">Yersinia enterocolitica</name>
    <dbReference type="NCBI Taxonomy" id="630"/>
    <lineage>
        <taxon>Bacteria</taxon>
        <taxon>Pseudomonadati</taxon>
        <taxon>Pseudomonadota</taxon>
        <taxon>Gammaproteobacteria</taxon>
        <taxon>Enterobacterales</taxon>
        <taxon>Yersiniaceae</taxon>
        <taxon>Yersinia</taxon>
    </lineage>
</organism>
<feature type="compositionally biased region" description="Polar residues" evidence="9">
    <location>
        <begin position="41"/>
        <end position="67"/>
    </location>
</feature>
<keyword evidence="5" id="KW-0998">Cell outer membrane</keyword>
<dbReference type="InterPro" id="IPR032831">
    <property type="entry name" value="LptM_cons"/>
</dbReference>
<evidence type="ECO:0000256" key="10">
    <source>
        <dbReference type="SAM" id="SignalP"/>
    </source>
</evidence>
<dbReference type="GO" id="GO:0009279">
    <property type="term" value="C:cell outer membrane"/>
    <property type="evidence" value="ECO:0007669"/>
    <property type="project" value="UniProtKB-SubCell"/>
</dbReference>
<gene>
    <name evidence="11" type="ORF">ERS137941_04077</name>
</gene>
<keyword evidence="3" id="KW-0472">Membrane</keyword>
<keyword evidence="2 10" id="KW-0732">Signal</keyword>
<feature type="chain" id="PRO_5009764219" description="LPS-assembly lipoprotein LptM" evidence="10">
    <location>
        <begin position="24"/>
        <end position="67"/>
    </location>
</feature>
<evidence type="ECO:0000256" key="9">
    <source>
        <dbReference type="SAM" id="MobiDB-lite"/>
    </source>
</evidence>
<feature type="signal peptide" evidence="10">
    <location>
        <begin position="1"/>
        <end position="23"/>
    </location>
</feature>
<evidence type="ECO:0000313" key="12">
    <source>
        <dbReference type="Proteomes" id="UP000048841"/>
    </source>
</evidence>
<dbReference type="AlphaFoldDB" id="A0A0E1NHY0"/>
<keyword evidence="4" id="KW-0564">Palmitate</keyword>
<dbReference type="KEGG" id="yet:CH48_1887"/>
<sequence length="67" mass="7182">MKNKLCWPLTAMMVFALSGCGLKGPLYFPPSDKPKVETTKQDSGQVDKNQQGLPGDSKPTQSIAGSQ</sequence>
<reference evidence="11 12" key="1">
    <citation type="submission" date="2015-03" db="EMBL/GenBank/DDBJ databases">
        <authorList>
            <person name="Murphy D."/>
        </authorList>
    </citation>
    <scope>NUCLEOTIDE SEQUENCE [LARGE SCALE GENOMIC DNA]</scope>
    <source>
        <strain evidence="11 12">IP26249</strain>
    </source>
</reference>
<evidence type="ECO:0000256" key="2">
    <source>
        <dbReference type="ARBA" id="ARBA00022729"/>
    </source>
</evidence>
<protein>
    <recommendedName>
        <fullName evidence="8">LPS-assembly lipoprotein LptM</fullName>
    </recommendedName>
</protein>
<proteinExistence type="inferred from homology"/>
<evidence type="ECO:0000256" key="5">
    <source>
        <dbReference type="ARBA" id="ARBA00023237"/>
    </source>
</evidence>
<evidence type="ECO:0000256" key="4">
    <source>
        <dbReference type="ARBA" id="ARBA00023139"/>
    </source>
</evidence>
<evidence type="ECO:0000256" key="1">
    <source>
        <dbReference type="ARBA" id="ARBA00004459"/>
    </source>
</evidence>
<dbReference type="Pfam" id="PF13627">
    <property type="entry name" value="LptM_cons"/>
    <property type="match status" value="1"/>
</dbReference>
<dbReference type="EMBL" id="CGBR01000055">
    <property type="protein sequence ID" value="CFQ76330.1"/>
    <property type="molecule type" value="Genomic_DNA"/>
</dbReference>
<keyword evidence="6 11" id="KW-0449">Lipoprotein</keyword>
<dbReference type="Proteomes" id="UP000048841">
    <property type="component" value="Unassembled WGS sequence"/>
</dbReference>